<dbReference type="InterPro" id="IPR046357">
    <property type="entry name" value="PPIase_dom_sf"/>
</dbReference>
<dbReference type="PANTHER" id="PTHR47245:SF2">
    <property type="entry name" value="PEPTIDYL-PROLYL CIS-TRANS ISOMERASE HP_0175-RELATED"/>
    <property type="match status" value="1"/>
</dbReference>
<protein>
    <recommendedName>
        <fullName evidence="2">PpiC domain-containing protein</fullName>
    </recommendedName>
</protein>
<sequence>MMMNMGRVQLVGMVIGGVLLAACAPEKPSAEDDAPRQERADEVAPGQEQVVARVNGEAITRAEFERRIESLAPHARARLQSPEQREDFLKSVVQFEVMADAAEEAGLGESPQVRHAMREVMVRLMLAEHLREEGGAAVGEEELQAYYDANREDFARPARRMVYELVTQTREEAERLRRRFVEEAHPTTEEALHAFAELAGQYSFDRSTGDRSGARGWVEAGQPVAGADAIFETPVGQASNPYEDDRGWVVVFVAEEEPARQPALSEVERELRTRLLEEKKRQLRTELVERLMAEATIEIDDEVLATVEAPEAALPMRLRDLPRLPVRDQGAGEAAARTDD</sequence>
<evidence type="ECO:0000259" key="2">
    <source>
        <dbReference type="PROSITE" id="PS50198"/>
    </source>
</evidence>
<dbReference type="SUPFAM" id="SSF109998">
    <property type="entry name" value="Triger factor/SurA peptide-binding domain-like"/>
    <property type="match status" value="1"/>
</dbReference>
<evidence type="ECO:0000313" key="4">
    <source>
        <dbReference type="Proteomes" id="UP000321046"/>
    </source>
</evidence>
<keyword evidence="1" id="KW-0413">Isomerase</keyword>
<dbReference type="InterPro" id="IPR050245">
    <property type="entry name" value="PrsA_foldase"/>
</dbReference>
<dbReference type="Gene3D" id="1.10.8.1040">
    <property type="match status" value="1"/>
</dbReference>
<proteinExistence type="predicted"/>
<dbReference type="Gene3D" id="3.10.50.40">
    <property type="match status" value="1"/>
</dbReference>
<gene>
    <name evidence="3" type="ORF">FRC96_15855</name>
</gene>
<accession>A0A5C6X4U7</accession>
<keyword evidence="1" id="KW-0697">Rotamase</keyword>
<dbReference type="OrthoDB" id="14196at2"/>
<dbReference type="SUPFAM" id="SSF54534">
    <property type="entry name" value="FKBP-like"/>
    <property type="match status" value="1"/>
</dbReference>
<dbReference type="Pfam" id="PF13145">
    <property type="entry name" value="Rotamase_2"/>
    <property type="match status" value="1"/>
</dbReference>
<name>A0A5C6X4U7_9DELT</name>
<dbReference type="PROSITE" id="PS50198">
    <property type="entry name" value="PPIC_PPIASE_2"/>
    <property type="match status" value="1"/>
</dbReference>
<feature type="domain" description="PpiC" evidence="2">
    <location>
        <begin position="157"/>
        <end position="255"/>
    </location>
</feature>
<reference evidence="3 4" key="1">
    <citation type="submission" date="2019-08" db="EMBL/GenBank/DDBJ databases">
        <title>Bradymonadales sp. TMQ2.</title>
        <authorList>
            <person name="Liang Q."/>
        </authorList>
    </citation>
    <scope>NUCLEOTIDE SEQUENCE [LARGE SCALE GENOMIC DNA]</scope>
    <source>
        <strain evidence="3 4">TMQ2</strain>
    </source>
</reference>
<evidence type="ECO:0000256" key="1">
    <source>
        <dbReference type="PROSITE-ProRule" id="PRU00278"/>
    </source>
</evidence>
<dbReference type="AlphaFoldDB" id="A0A5C6X4U7"/>
<dbReference type="Gene3D" id="1.10.4030.10">
    <property type="entry name" value="Porin chaperone SurA, peptide-binding domain"/>
    <property type="match status" value="1"/>
</dbReference>
<dbReference type="InterPro" id="IPR027304">
    <property type="entry name" value="Trigger_fact/SurA_dom_sf"/>
</dbReference>
<dbReference type="PANTHER" id="PTHR47245">
    <property type="entry name" value="PEPTIDYLPROLYL ISOMERASE"/>
    <property type="match status" value="1"/>
</dbReference>
<dbReference type="EMBL" id="VOSL01000060">
    <property type="protein sequence ID" value="TXD33655.1"/>
    <property type="molecule type" value="Genomic_DNA"/>
</dbReference>
<dbReference type="InterPro" id="IPR000297">
    <property type="entry name" value="PPIase_PpiC"/>
</dbReference>
<dbReference type="Proteomes" id="UP000321046">
    <property type="component" value="Unassembled WGS sequence"/>
</dbReference>
<comment type="caution">
    <text evidence="3">The sequence shown here is derived from an EMBL/GenBank/DDBJ whole genome shotgun (WGS) entry which is preliminary data.</text>
</comment>
<dbReference type="PROSITE" id="PS51257">
    <property type="entry name" value="PROKAR_LIPOPROTEIN"/>
    <property type="match status" value="1"/>
</dbReference>
<organism evidence="3 4">
    <name type="scientific">Lujinxingia vulgaris</name>
    <dbReference type="NCBI Taxonomy" id="2600176"/>
    <lineage>
        <taxon>Bacteria</taxon>
        <taxon>Deltaproteobacteria</taxon>
        <taxon>Bradymonadales</taxon>
        <taxon>Lujinxingiaceae</taxon>
        <taxon>Lujinxingia</taxon>
    </lineage>
</organism>
<dbReference type="GO" id="GO:0003755">
    <property type="term" value="F:peptidyl-prolyl cis-trans isomerase activity"/>
    <property type="evidence" value="ECO:0007669"/>
    <property type="project" value="UniProtKB-KW"/>
</dbReference>
<evidence type="ECO:0000313" key="3">
    <source>
        <dbReference type="EMBL" id="TXD33655.1"/>
    </source>
</evidence>